<evidence type="ECO:0000256" key="8">
    <source>
        <dbReference type="ARBA" id="ARBA00031344"/>
    </source>
</evidence>
<dbReference type="GO" id="GO:0007030">
    <property type="term" value="P:Golgi organization"/>
    <property type="evidence" value="ECO:0007669"/>
    <property type="project" value="InterPro"/>
</dbReference>
<dbReference type="FunCoup" id="R7TSW6">
    <property type="interactions" value="1911"/>
</dbReference>
<dbReference type="GO" id="GO:0015031">
    <property type="term" value="P:protein transport"/>
    <property type="evidence" value="ECO:0007669"/>
    <property type="project" value="UniProtKB-KW"/>
</dbReference>
<protein>
    <recommendedName>
        <fullName evidence="3">Conserved oligomeric Golgi complex subunit 2</fullName>
    </recommendedName>
    <alternativeName>
        <fullName evidence="8">Component of oligomeric Golgi complex 2</fullName>
    </alternativeName>
</protein>
<gene>
    <name evidence="12" type="ORF">CAPTEDRAFT_214095</name>
</gene>
<evidence type="ECO:0000256" key="6">
    <source>
        <dbReference type="ARBA" id="ARBA00023034"/>
    </source>
</evidence>
<dbReference type="HOGENOM" id="CLU_005470_1_0_1"/>
<name>R7TSW6_CAPTE</name>
<dbReference type="EMBL" id="AMQN01000312">
    <property type="status" value="NOT_ANNOTATED_CDS"/>
    <property type="molecule type" value="Genomic_DNA"/>
</dbReference>
<comment type="subcellular location">
    <subcellularLocation>
        <location evidence="1">Golgi apparatus membrane</location>
        <topology evidence="1">Peripheral membrane protein</topology>
    </subcellularLocation>
</comment>
<dbReference type="GO" id="GO:0017119">
    <property type="term" value="C:Golgi transport complex"/>
    <property type="evidence" value="ECO:0007669"/>
    <property type="project" value="TreeGrafter"/>
</dbReference>
<dbReference type="GO" id="GO:0000139">
    <property type="term" value="C:Golgi membrane"/>
    <property type="evidence" value="ECO:0007669"/>
    <property type="project" value="UniProtKB-SubCell"/>
</dbReference>
<dbReference type="Pfam" id="PF06148">
    <property type="entry name" value="COG2_N"/>
    <property type="match status" value="1"/>
</dbReference>
<dbReference type="Proteomes" id="UP000014760">
    <property type="component" value="Unassembled WGS sequence"/>
</dbReference>
<dbReference type="GO" id="GO:0006891">
    <property type="term" value="P:intra-Golgi vesicle-mediated transport"/>
    <property type="evidence" value="ECO:0007669"/>
    <property type="project" value="TreeGrafter"/>
</dbReference>
<evidence type="ECO:0000256" key="7">
    <source>
        <dbReference type="ARBA" id="ARBA00023136"/>
    </source>
</evidence>
<comment type="similarity">
    <text evidence="2">Belongs to the COG2 family.</text>
</comment>
<dbReference type="PANTHER" id="PTHR12961:SF0">
    <property type="entry name" value="CONSERVED OLIGOMERIC GOLGI COMPLEX SUBUNIT 2"/>
    <property type="match status" value="1"/>
</dbReference>
<reference evidence="14" key="1">
    <citation type="submission" date="2012-12" db="EMBL/GenBank/DDBJ databases">
        <authorList>
            <person name="Hellsten U."/>
            <person name="Grimwood J."/>
            <person name="Chapman J.A."/>
            <person name="Shapiro H."/>
            <person name="Aerts A."/>
            <person name="Otillar R.P."/>
            <person name="Terry A.Y."/>
            <person name="Boore J.L."/>
            <person name="Simakov O."/>
            <person name="Marletaz F."/>
            <person name="Cho S.-J."/>
            <person name="Edsinger-Gonzales E."/>
            <person name="Havlak P."/>
            <person name="Kuo D.-H."/>
            <person name="Larsson T."/>
            <person name="Lv J."/>
            <person name="Arendt D."/>
            <person name="Savage R."/>
            <person name="Osoegawa K."/>
            <person name="de Jong P."/>
            <person name="Lindberg D.R."/>
            <person name="Seaver E.C."/>
            <person name="Weisblat D.A."/>
            <person name="Putnam N.H."/>
            <person name="Grigoriev I.V."/>
            <person name="Rokhsar D.S."/>
        </authorList>
    </citation>
    <scope>NUCLEOTIDE SEQUENCE</scope>
    <source>
        <strain evidence="14">I ESC-2004</strain>
    </source>
</reference>
<feature type="compositionally biased region" description="Pro residues" evidence="9">
    <location>
        <begin position="150"/>
        <end position="166"/>
    </location>
</feature>
<sequence>MPESTRQTLPSGPTSLCFNKEEFMRPDFNVELFIVECRRRVQLETLRDDLALYLKILQSAMIELINKDYADFVNLSTNLVGMDKAINTLVTPLDQLKSEIQNVRGALDDAIAAVEVKMTHQAKIRQKKVCLQRLMNIVQSVATMEKLLGIPPPTPTGIPTPPPSPGPHQTKAPSVLPKDDEPSGQLIERVATEFNKLQFYVSKSRSLPMVDQIKPRIANITSTLQFSLEGLFLQGLETSNMPILRQCLRTYATIDKMRNAENLFRKHVVAPFMEEIINEPFIRTHPQGLRGMYAIVLDFIPKHCRCLKEVTAGSPSSGLEPVRGYEFIVNAVWPEVVSNIEAKIPVIFAPGNPNVFHEKYTISVEFVEKLERLCSSQASVKRLRAHPSYSTFMAKWSLPVYFQIRFQEIAGSVEQSLADPFASSADASDGFQLSASSATWLALQQCWQSDVFLAPLSHRFWKLSLQILSRYATWTAQVQKDLDELREAMSETVSLTPSPSSASLVTSASSASLTSVMVENPPELGNGDGSPSSHLPQISMTDVVRLVADIETLSNKVPEFFRSTVAPLFSDLGLEKSSLLEDGISEGCLQLEKHLPQFSNHIIEMLALQCCSHLKTVNDIPRLYRRTNREVPSKSSVYVTSVLQPIEFFIEEHSEMTSSANIVHWTKGILRCISEQYLTVTADVLTSVRKMEESLKRLKRGKGSSNAAQHGMSDDDKIRLQLYLDVQQFGQQIPSLWPEISASDIDNFDDLMTVVVNAKKGNSQ</sequence>
<dbReference type="EMBL" id="KB309537">
    <property type="protein sequence ID" value="ELT94120.1"/>
    <property type="molecule type" value="Genomic_DNA"/>
</dbReference>
<reference evidence="12 14" key="2">
    <citation type="journal article" date="2013" name="Nature">
        <title>Insights into bilaterian evolution from three spiralian genomes.</title>
        <authorList>
            <person name="Simakov O."/>
            <person name="Marletaz F."/>
            <person name="Cho S.J."/>
            <person name="Edsinger-Gonzales E."/>
            <person name="Havlak P."/>
            <person name="Hellsten U."/>
            <person name="Kuo D.H."/>
            <person name="Larsson T."/>
            <person name="Lv J."/>
            <person name="Arendt D."/>
            <person name="Savage R."/>
            <person name="Osoegawa K."/>
            <person name="de Jong P."/>
            <person name="Grimwood J."/>
            <person name="Chapman J.A."/>
            <person name="Shapiro H."/>
            <person name="Aerts A."/>
            <person name="Otillar R.P."/>
            <person name="Terry A.Y."/>
            <person name="Boore J.L."/>
            <person name="Grigoriev I.V."/>
            <person name="Lindberg D.R."/>
            <person name="Seaver E.C."/>
            <person name="Weisblat D.A."/>
            <person name="Putnam N.H."/>
            <person name="Rokhsar D.S."/>
        </authorList>
    </citation>
    <scope>NUCLEOTIDE SEQUENCE</scope>
    <source>
        <strain evidence="12 14">I ESC-2004</strain>
    </source>
</reference>
<dbReference type="Pfam" id="PF12022">
    <property type="entry name" value="COG2_C"/>
    <property type="match status" value="1"/>
</dbReference>
<dbReference type="AlphaFoldDB" id="R7TSW6"/>
<dbReference type="InterPro" id="IPR024603">
    <property type="entry name" value="COG_complex_COG2_C"/>
</dbReference>
<keyword evidence="4" id="KW-0813">Transport</keyword>
<dbReference type="STRING" id="283909.R7TSW6"/>
<evidence type="ECO:0000259" key="11">
    <source>
        <dbReference type="Pfam" id="PF12022"/>
    </source>
</evidence>
<dbReference type="EnsemblMetazoa" id="CapteT214095">
    <property type="protein sequence ID" value="CapteP214095"/>
    <property type="gene ID" value="CapteG214095"/>
</dbReference>
<feature type="domain" description="Conserved oligomeric Golgi complex subunit 2 N-terminal" evidence="10">
    <location>
        <begin position="16"/>
        <end position="89"/>
    </location>
</feature>
<evidence type="ECO:0000256" key="4">
    <source>
        <dbReference type="ARBA" id="ARBA00022448"/>
    </source>
</evidence>
<evidence type="ECO:0000256" key="9">
    <source>
        <dbReference type="SAM" id="MobiDB-lite"/>
    </source>
</evidence>
<keyword evidence="7" id="KW-0472">Membrane</keyword>
<evidence type="ECO:0000256" key="2">
    <source>
        <dbReference type="ARBA" id="ARBA00007603"/>
    </source>
</evidence>
<dbReference type="OrthoDB" id="332281at2759"/>
<keyword evidence="14" id="KW-1185">Reference proteome</keyword>
<evidence type="ECO:0000256" key="3">
    <source>
        <dbReference type="ARBA" id="ARBA00020977"/>
    </source>
</evidence>
<dbReference type="OMA" id="CWAEGVY"/>
<evidence type="ECO:0000256" key="1">
    <source>
        <dbReference type="ARBA" id="ARBA00004395"/>
    </source>
</evidence>
<feature type="domain" description="COG complex component COG2 C-terminal" evidence="11">
    <location>
        <begin position="395"/>
        <end position="726"/>
    </location>
</feature>
<evidence type="ECO:0000313" key="13">
    <source>
        <dbReference type="EnsemblMetazoa" id="CapteP214095"/>
    </source>
</evidence>
<dbReference type="InterPro" id="IPR009316">
    <property type="entry name" value="COG2"/>
</dbReference>
<reference evidence="13" key="3">
    <citation type="submission" date="2015-06" db="UniProtKB">
        <authorList>
            <consortium name="EnsemblMetazoa"/>
        </authorList>
    </citation>
    <scope>IDENTIFICATION</scope>
</reference>
<dbReference type="InterPro" id="IPR024602">
    <property type="entry name" value="COG_su2_N"/>
</dbReference>
<proteinExistence type="inferred from homology"/>
<evidence type="ECO:0000313" key="14">
    <source>
        <dbReference type="Proteomes" id="UP000014760"/>
    </source>
</evidence>
<evidence type="ECO:0000259" key="10">
    <source>
        <dbReference type="Pfam" id="PF06148"/>
    </source>
</evidence>
<evidence type="ECO:0000256" key="5">
    <source>
        <dbReference type="ARBA" id="ARBA00022927"/>
    </source>
</evidence>
<organism evidence="12">
    <name type="scientific">Capitella teleta</name>
    <name type="common">Polychaete worm</name>
    <dbReference type="NCBI Taxonomy" id="283909"/>
    <lineage>
        <taxon>Eukaryota</taxon>
        <taxon>Metazoa</taxon>
        <taxon>Spiralia</taxon>
        <taxon>Lophotrochozoa</taxon>
        <taxon>Annelida</taxon>
        <taxon>Polychaeta</taxon>
        <taxon>Sedentaria</taxon>
        <taxon>Scolecida</taxon>
        <taxon>Capitellidae</taxon>
        <taxon>Capitella</taxon>
    </lineage>
</organism>
<keyword evidence="5" id="KW-0653">Protein transport</keyword>
<keyword evidence="6" id="KW-0333">Golgi apparatus</keyword>
<dbReference type="PANTHER" id="PTHR12961">
    <property type="entry name" value="CONSERVED OLIGOMERIC GOLGI COMPLEX COMPONENT 2"/>
    <property type="match status" value="1"/>
</dbReference>
<feature type="region of interest" description="Disordered" evidence="9">
    <location>
        <begin position="149"/>
        <end position="181"/>
    </location>
</feature>
<accession>R7TSW6</accession>
<evidence type="ECO:0000313" key="12">
    <source>
        <dbReference type="EMBL" id="ELT94120.1"/>
    </source>
</evidence>